<name>A0AAJ4XFD1_9SPHI</name>
<dbReference type="Gene3D" id="1.10.10.10">
    <property type="entry name" value="Winged helix-like DNA-binding domain superfamily/Winged helix DNA-binding domain"/>
    <property type="match status" value="1"/>
</dbReference>
<dbReference type="EMBL" id="LT906468">
    <property type="protein sequence ID" value="SNV63379.1"/>
    <property type="molecule type" value="Genomic_DNA"/>
</dbReference>
<dbReference type="InterPro" id="IPR036390">
    <property type="entry name" value="WH_DNA-bd_sf"/>
</dbReference>
<dbReference type="KEGG" id="smiz:4412673_03869"/>
<dbReference type="AlphaFoldDB" id="A0AAJ4XFD1"/>
<reference evidence="1 2" key="1">
    <citation type="submission" date="2017-06" db="EMBL/GenBank/DDBJ databases">
        <authorList>
            <consortium name="Pathogen Informatics"/>
        </authorList>
    </citation>
    <scope>NUCLEOTIDE SEQUENCE [LARGE SCALE GENOMIC DNA]</scope>
    <source>
        <strain evidence="1 2">NCTC12149</strain>
    </source>
</reference>
<dbReference type="PANTHER" id="PTHR33221:SF15">
    <property type="entry name" value="HTH-TYPE TRANSCRIPTIONAL REGULATOR YWGB-RELATED"/>
    <property type="match status" value="1"/>
</dbReference>
<evidence type="ECO:0000313" key="1">
    <source>
        <dbReference type="EMBL" id="SNV63379.1"/>
    </source>
</evidence>
<dbReference type="Pfam" id="PF02082">
    <property type="entry name" value="Rrf2"/>
    <property type="match status" value="1"/>
</dbReference>
<dbReference type="NCBIfam" id="TIGR00738">
    <property type="entry name" value="rrf2_super"/>
    <property type="match status" value="1"/>
</dbReference>
<dbReference type="GO" id="GO:0005829">
    <property type="term" value="C:cytosol"/>
    <property type="evidence" value="ECO:0007669"/>
    <property type="project" value="TreeGrafter"/>
</dbReference>
<dbReference type="RefSeq" id="WP_093099558.1">
    <property type="nucleotide sequence ID" value="NZ_JACLGP010000011.1"/>
</dbReference>
<sequence>MGMFSKSTEYAIRAVFYIAKSTQLGRKVGIKEIASNIQSPEPFLGKILQELSKGGIVKSVKGPNGGFYLTEVEMNKRLSEVVKAIDGDDIFIGCGMGLPQCSEEHPCPLHNEFKAIRSELARMLNSITLGQFNDELILGSLKLNRVDKNQ</sequence>
<dbReference type="InterPro" id="IPR000944">
    <property type="entry name" value="Tscrpt_reg_Rrf2"/>
</dbReference>
<dbReference type="PROSITE" id="PS01332">
    <property type="entry name" value="HTH_RRF2_1"/>
    <property type="match status" value="1"/>
</dbReference>
<dbReference type="GO" id="GO:0003700">
    <property type="term" value="F:DNA-binding transcription factor activity"/>
    <property type="evidence" value="ECO:0007669"/>
    <property type="project" value="TreeGrafter"/>
</dbReference>
<protein>
    <submittedName>
        <fullName evidence="1">HTH-type transcriptional regulator iscR</fullName>
    </submittedName>
</protein>
<dbReference type="Proteomes" id="UP000215355">
    <property type="component" value="Chromosome 1"/>
</dbReference>
<accession>A0AAJ4XFD1</accession>
<dbReference type="PROSITE" id="PS51197">
    <property type="entry name" value="HTH_RRF2_2"/>
    <property type="match status" value="1"/>
</dbReference>
<dbReference type="InterPro" id="IPR030489">
    <property type="entry name" value="TR_Rrf2-type_CS"/>
</dbReference>
<gene>
    <name evidence="1" type="primary">iscR</name>
    <name evidence="1" type="ORF">SAMEA4412673_03869</name>
</gene>
<dbReference type="PANTHER" id="PTHR33221">
    <property type="entry name" value="WINGED HELIX-TURN-HELIX TRANSCRIPTIONAL REGULATOR, RRF2 FAMILY"/>
    <property type="match status" value="1"/>
</dbReference>
<dbReference type="InterPro" id="IPR036388">
    <property type="entry name" value="WH-like_DNA-bd_sf"/>
</dbReference>
<evidence type="ECO:0000313" key="2">
    <source>
        <dbReference type="Proteomes" id="UP000215355"/>
    </source>
</evidence>
<organism evidence="1 2">
    <name type="scientific">Sphingobacterium mizutaii</name>
    <dbReference type="NCBI Taxonomy" id="1010"/>
    <lineage>
        <taxon>Bacteria</taxon>
        <taxon>Pseudomonadati</taxon>
        <taxon>Bacteroidota</taxon>
        <taxon>Sphingobacteriia</taxon>
        <taxon>Sphingobacteriales</taxon>
        <taxon>Sphingobacteriaceae</taxon>
        <taxon>Sphingobacterium</taxon>
    </lineage>
</organism>
<proteinExistence type="predicted"/>
<dbReference type="SUPFAM" id="SSF46785">
    <property type="entry name" value="Winged helix' DNA-binding domain"/>
    <property type="match status" value="1"/>
</dbReference>